<dbReference type="EC" id="2.3.2.27" evidence="2"/>
<dbReference type="InterPro" id="IPR001841">
    <property type="entry name" value="Znf_RING"/>
</dbReference>
<dbReference type="AlphaFoldDB" id="A0A075AYV1"/>
<dbReference type="Pfam" id="PF26084">
    <property type="entry name" value="PWI_Topors"/>
    <property type="match status" value="1"/>
</dbReference>
<dbReference type="GO" id="GO:0000209">
    <property type="term" value="P:protein polyubiquitination"/>
    <property type="evidence" value="ECO:0007669"/>
    <property type="project" value="TreeGrafter"/>
</dbReference>
<evidence type="ECO:0000256" key="3">
    <source>
        <dbReference type="ARBA" id="ARBA00022679"/>
    </source>
</evidence>
<dbReference type="PROSITE" id="PS50089">
    <property type="entry name" value="ZF_RING_2"/>
    <property type="match status" value="1"/>
</dbReference>
<accession>A0A075AYV1</accession>
<evidence type="ECO:0000256" key="1">
    <source>
        <dbReference type="ARBA" id="ARBA00000900"/>
    </source>
</evidence>
<dbReference type="InterPro" id="IPR013083">
    <property type="entry name" value="Znf_RING/FYVE/PHD"/>
</dbReference>
<dbReference type="Gene3D" id="3.30.40.10">
    <property type="entry name" value="Zinc/RING finger domain, C3HC4 (zinc finger)"/>
    <property type="match status" value="1"/>
</dbReference>
<dbReference type="SUPFAM" id="SSF57850">
    <property type="entry name" value="RING/U-box"/>
    <property type="match status" value="1"/>
</dbReference>
<comment type="catalytic activity">
    <reaction evidence="1">
        <text>S-ubiquitinyl-[E2 ubiquitin-conjugating enzyme]-L-cysteine + [acceptor protein]-L-lysine = [E2 ubiquitin-conjugating enzyme]-L-cysteine + N(6)-ubiquitinyl-[acceptor protein]-L-lysine.</text>
        <dbReference type="EC" id="2.3.2.27"/>
    </reaction>
</comment>
<dbReference type="STRING" id="988480.A0A075AYV1"/>
<dbReference type="EMBL" id="KE560824">
    <property type="protein sequence ID" value="EPZ35485.1"/>
    <property type="molecule type" value="Genomic_DNA"/>
</dbReference>
<evidence type="ECO:0000313" key="9">
    <source>
        <dbReference type="EMBL" id="EPZ35485.1"/>
    </source>
</evidence>
<dbReference type="OrthoDB" id="21204at2759"/>
<evidence type="ECO:0000256" key="6">
    <source>
        <dbReference type="PROSITE-ProRule" id="PRU00175"/>
    </source>
</evidence>
<keyword evidence="5" id="KW-0804">Transcription</keyword>
<proteinExistence type="predicted"/>
<dbReference type="HOGENOM" id="CLU_012046_1_0_1"/>
<dbReference type="GO" id="GO:0006513">
    <property type="term" value="P:protein monoubiquitination"/>
    <property type="evidence" value="ECO:0007669"/>
    <property type="project" value="TreeGrafter"/>
</dbReference>
<evidence type="ECO:0000259" key="8">
    <source>
        <dbReference type="PROSITE" id="PS50089"/>
    </source>
</evidence>
<keyword evidence="4" id="KW-0805">Transcription regulation</keyword>
<name>A0A075AYV1_ROZAC</name>
<evidence type="ECO:0000256" key="7">
    <source>
        <dbReference type="SAM" id="MobiDB-lite"/>
    </source>
</evidence>
<keyword evidence="6" id="KW-0862">Zinc</keyword>
<feature type="domain" description="RING-type" evidence="8">
    <location>
        <begin position="40"/>
        <end position="82"/>
    </location>
</feature>
<feature type="compositionally biased region" description="Basic and acidic residues" evidence="7">
    <location>
        <begin position="17"/>
        <end position="26"/>
    </location>
</feature>
<dbReference type="PANTHER" id="PTHR46077">
    <property type="entry name" value="E3 UBIQUITIN-PROTEIN LIGASE TOPORS"/>
    <property type="match status" value="1"/>
</dbReference>
<organism evidence="9 10">
    <name type="scientific">Rozella allomycis (strain CSF55)</name>
    <dbReference type="NCBI Taxonomy" id="988480"/>
    <lineage>
        <taxon>Eukaryota</taxon>
        <taxon>Fungi</taxon>
        <taxon>Fungi incertae sedis</taxon>
        <taxon>Cryptomycota</taxon>
        <taxon>Cryptomycota incertae sedis</taxon>
        <taxon>Rozella</taxon>
    </lineage>
</organism>
<dbReference type="InterPro" id="IPR058745">
    <property type="entry name" value="PWI_Topors"/>
</dbReference>
<protein>
    <recommendedName>
        <fullName evidence="2">RING-type E3 ubiquitin transferase</fullName>
        <ecNumber evidence="2">2.3.2.27</ecNumber>
    </recommendedName>
</protein>
<evidence type="ECO:0000313" key="10">
    <source>
        <dbReference type="Proteomes" id="UP000030755"/>
    </source>
</evidence>
<evidence type="ECO:0000256" key="2">
    <source>
        <dbReference type="ARBA" id="ARBA00012483"/>
    </source>
</evidence>
<keyword evidence="3" id="KW-0808">Transferase</keyword>
<dbReference type="GO" id="GO:0061630">
    <property type="term" value="F:ubiquitin protein ligase activity"/>
    <property type="evidence" value="ECO:0007669"/>
    <property type="project" value="UniProtKB-EC"/>
</dbReference>
<reference evidence="9 10" key="1">
    <citation type="journal article" date="2013" name="Curr. Biol.">
        <title>Shared signatures of parasitism and phylogenomics unite Cryptomycota and microsporidia.</title>
        <authorList>
            <person name="James T.Y."/>
            <person name="Pelin A."/>
            <person name="Bonen L."/>
            <person name="Ahrendt S."/>
            <person name="Sain D."/>
            <person name="Corradi N."/>
            <person name="Stajich J.E."/>
        </authorList>
    </citation>
    <scope>NUCLEOTIDE SEQUENCE [LARGE SCALE GENOMIC DNA]</scope>
    <source>
        <strain evidence="9 10">CSF55</strain>
    </source>
</reference>
<sequence>MESPDLEYFYGNDEDSSETRECVPDKSDDESENDQDNEKCSICLHHFNDKSRLDKCFLIPDSFCFECINQWSLVNANCPLCKCAFTKILHNFTSNDYFEIVMLLIPVNLENDKPMPSTSTPRRPRRRYNFGEQAGSSSVYAESTLKKRKKIYEMKRRAKYVGSNIKNKFRREDAVFTNKQEVAIRISPWVERELKIVLGTGNVDSEKMIVMSLIERGNIHSDAAINLLKEFLGDDTELFIHELVCFARSSFDIENYDKFVQY</sequence>
<gene>
    <name evidence="9" type="ORF">O9G_003377</name>
</gene>
<keyword evidence="10" id="KW-1185">Reference proteome</keyword>
<feature type="region of interest" description="Disordered" evidence="7">
    <location>
        <begin position="1"/>
        <end position="36"/>
    </location>
</feature>
<evidence type="ECO:0000256" key="4">
    <source>
        <dbReference type="ARBA" id="ARBA00023015"/>
    </source>
</evidence>
<keyword evidence="6" id="KW-0479">Metal-binding</keyword>
<dbReference type="Proteomes" id="UP000030755">
    <property type="component" value="Unassembled WGS sequence"/>
</dbReference>
<evidence type="ECO:0000256" key="5">
    <source>
        <dbReference type="ARBA" id="ARBA00023163"/>
    </source>
</evidence>
<dbReference type="GO" id="GO:0008270">
    <property type="term" value="F:zinc ion binding"/>
    <property type="evidence" value="ECO:0007669"/>
    <property type="project" value="UniProtKB-KW"/>
</dbReference>
<dbReference type="PANTHER" id="PTHR46077:SF1">
    <property type="entry name" value="TOP1 BINDING ARGININE_SERINE RICH PROTEIN, E3 UBIQUITIN LIGASE"/>
    <property type="match status" value="1"/>
</dbReference>
<keyword evidence="6" id="KW-0863">Zinc-finger</keyword>